<protein>
    <submittedName>
        <fullName evidence="8">Solanesyl diphosphate synthase</fullName>
    </submittedName>
</protein>
<keyword evidence="5" id="KW-0460">Magnesium</keyword>
<evidence type="ECO:0000256" key="1">
    <source>
        <dbReference type="ARBA" id="ARBA00001946"/>
    </source>
</evidence>
<evidence type="ECO:0000256" key="2">
    <source>
        <dbReference type="ARBA" id="ARBA00006706"/>
    </source>
</evidence>
<dbReference type="Gene3D" id="1.10.600.10">
    <property type="entry name" value="Farnesyl Diphosphate Synthase"/>
    <property type="match status" value="1"/>
</dbReference>
<reference evidence="9" key="1">
    <citation type="journal article" date="2015" name="PLoS Genet.">
        <title>Genome Sequence and Transcriptome Analyses of Chrysochromulina tobin: Metabolic Tools for Enhanced Algal Fitness in the Prominent Order Prymnesiales (Haptophyceae).</title>
        <authorList>
            <person name="Hovde B.T."/>
            <person name="Deodato C.R."/>
            <person name="Hunsperger H.M."/>
            <person name="Ryken S.A."/>
            <person name="Yost W."/>
            <person name="Jha R.K."/>
            <person name="Patterson J."/>
            <person name="Monnat R.J. Jr."/>
            <person name="Barlow S.B."/>
            <person name="Starkenburg S.R."/>
            <person name="Cattolico R.A."/>
        </authorList>
    </citation>
    <scope>NUCLEOTIDE SEQUENCE</scope>
    <source>
        <strain evidence="9">CCMP291</strain>
    </source>
</reference>
<evidence type="ECO:0000313" key="9">
    <source>
        <dbReference type="Proteomes" id="UP000037460"/>
    </source>
</evidence>
<dbReference type="GO" id="GO:0046872">
    <property type="term" value="F:metal ion binding"/>
    <property type="evidence" value="ECO:0007669"/>
    <property type="project" value="UniProtKB-KW"/>
</dbReference>
<dbReference type="CDD" id="cd00685">
    <property type="entry name" value="Trans_IPPS_HT"/>
    <property type="match status" value="1"/>
</dbReference>
<keyword evidence="4" id="KW-0479">Metal-binding</keyword>
<dbReference type="GO" id="GO:1990234">
    <property type="term" value="C:transferase complex"/>
    <property type="evidence" value="ECO:0007669"/>
    <property type="project" value="TreeGrafter"/>
</dbReference>
<dbReference type="AlphaFoldDB" id="A0A0M0JES1"/>
<evidence type="ECO:0000256" key="4">
    <source>
        <dbReference type="ARBA" id="ARBA00022723"/>
    </source>
</evidence>
<dbReference type="Proteomes" id="UP000037460">
    <property type="component" value="Unassembled WGS sequence"/>
</dbReference>
<comment type="caution">
    <text evidence="8">The sequence shown here is derived from an EMBL/GenBank/DDBJ whole genome shotgun (WGS) entry which is preliminary data.</text>
</comment>
<dbReference type="PROSITE" id="PS00444">
    <property type="entry name" value="POLYPRENYL_SYNTHASE_2"/>
    <property type="match status" value="1"/>
</dbReference>
<organism evidence="8 9">
    <name type="scientific">Chrysochromulina tobinii</name>
    <dbReference type="NCBI Taxonomy" id="1460289"/>
    <lineage>
        <taxon>Eukaryota</taxon>
        <taxon>Haptista</taxon>
        <taxon>Haptophyta</taxon>
        <taxon>Prymnesiophyceae</taxon>
        <taxon>Prymnesiales</taxon>
        <taxon>Chrysochromulinaceae</taxon>
        <taxon>Chrysochromulina</taxon>
    </lineage>
</organism>
<dbReference type="GO" id="GO:0004659">
    <property type="term" value="F:prenyltransferase activity"/>
    <property type="evidence" value="ECO:0007669"/>
    <property type="project" value="InterPro"/>
</dbReference>
<dbReference type="SFLD" id="SFLDS00005">
    <property type="entry name" value="Isoprenoid_Synthase_Type_I"/>
    <property type="match status" value="1"/>
</dbReference>
<keyword evidence="9" id="KW-1185">Reference proteome</keyword>
<dbReference type="PANTHER" id="PTHR12001">
    <property type="entry name" value="GERANYLGERANYL PYROPHOSPHATE SYNTHASE"/>
    <property type="match status" value="1"/>
</dbReference>
<dbReference type="Pfam" id="PF00348">
    <property type="entry name" value="polyprenyl_synt"/>
    <property type="match status" value="1"/>
</dbReference>
<evidence type="ECO:0000256" key="6">
    <source>
        <dbReference type="ARBA" id="ARBA00023229"/>
    </source>
</evidence>
<evidence type="ECO:0000256" key="5">
    <source>
        <dbReference type="ARBA" id="ARBA00022842"/>
    </source>
</evidence>
<dbReference type="PANTHER" id="PTHR12001:SF69">
    <property type="entry name" value="ALL TRANS-POLYPRENYL-DIPHOSPHATE SYNTHASE PDSS1"/>
    <property type="match status" value="1"/>
</dbReference>
<evidence type="ECO:0000256" key="3">
    <source>
        <dbReference type="ARBA" id="ARBA00022679"/>
    </source>
</evidence>
<accession>A0A0M0JES1</accession>
<dbReference type="OrthoDB" id="9927103at2759"/>
<dbReference type="GO" id="GO:0008299">
    <property type="term" value="P:isoprenoid biosynthetic process"/>
    <property type="evidence" value="ECO:0007669"/>
    <property type="project" value="UniProtKB-KW"/>
</dbReference>
<evidence type="ECO:0000313" key="8">
    <source>
        <dbReference type="EMBL" id="KOO25079.1"/>
    </source>
</evidence>
<dbReference type="GO" id="GO:0006744">
    <property type="term" value="P:ubiquinone biosynthetic process"/>
    <property type="evidence" value="ECO:0007669"/>
    <property type="project" value="TreeGrafter"/>
</dbReference>
<proteinExistence type="inferred from homology"/>
<comment type="similarity">
    <text evidence="2 7">Belongs to the FPP/GGPP synthase family.</text>
</comment>
<keyword evidence="6" id="KW-0414">Isoprene biosynthesis</keyword>
<sequence>MDAVPPPSLPDPFALVSDQLRPLDELLSDLVGSEHPVLTRVAQQFFDLSGKRFRSTLVLLAAMAANGGRPGNAQQQQLAEITEMIHAASLLHDDVIDMTDTRRGAKSAHRIYGNKVAVLAGDFLLARASVLLSRLNDTRVVELQATAIEEMVQGEVMQLKASPQELLQMDHYVNKTYRKTAALMSLACQASAKLGGCEPKVEAALQAYGRHLGIAYQVVDDLLDFTGPSDTLGTTLGLPALSHLKQGLATAPTLFAADEFPEVGAMVQRRFGEEGDVAAVSRLVAASDGLPRTRELATNHAAQAAAALGVLPPSAARDALLRLCFDVLNRKA</sequence>
<dbReference type="EMBL" id="JWZX01003021">
    <property type="protein sequence ID" value="KOO25079.1"/>
    <property type="molecule type" value="Genomic_DNA"/>
</dbReference>
<gene>
    <name evidence="8" type="ORF">Ctob_012199</name>
</gene>
<evidence type="ECO:0000256" key="7">
    <source>
        <dbReference type="RuleBase" id="RU004466"/>
    </source>
</evidence>
<dbReference type="InterPro" id="IPR008949">
    <property type="entry name" value="Isoprenoid_synthase_dom_sf"/>
</dbReference>
<comment type="cofactor">
    <cofactor evidence="1">
        <name>Mg(2+)</name>
        <dbReference type="ChEBI" id="CHEBI:18420"/>
    </cofactor>
</comment>
<dbReference type="PROSITE" id="PS00723">
    <property type="entry name" value="POLYPRENYL_SYNTHASE_1"/>
    <property type="match status" value="1"/>
</dbReference>
<dbReference type="InterPro" id="IPR033749">
    <property type="entry name" value="Polyprenyl_synt_CS"/>
</dbReference>
<dbReference type="InterPro" id="IPR000092">
    <property type="entry name" value="Polyprenyl_synt"/>
</dbReference>
<dbReference type="SUPFAM" id="SSF48576">
    <property type="entry name" value="Terpenoid synthases"/>
    <property type="match status" value="1"/>
</dbReference>
<name>A0A0M0JES1_9EUKA</name>
<keyword evidence="3 7" id="KW-0808">Transferase</keyword>